<dbReference type="SUPFAM" id="SSF74982">
    <property type="entry name" value="Small protein B (SmpB)"/>
    <property type="match status" value="1"/>
</dbReference>
<dbReference type="RefSeq" id="WP_158350510.1">
    <property type="nucleotide sequence ID" value="NZ_CP032999.1"/>
</dbReference>
<dbReference type="NCBIfam" id="TIGR00086">
    <property type="entry name" value="smpB"/>
    <property type="match status" value="1"/>
</dbReference>
<reference evidence="4 5" key="1">
    <citation type="submission" date="2018-10" db="EMBL/GenBank/DDBJ databases">
        <title>Comparative functional genomics of the obligate endosymbiont Buchnera aphidicola.</title>
        <authorList>
            <person name="Chong R.A."/>
        </authorList>
    </citation>
    <scope>NUCLEOTIDE SEQUENCE [LARGE SCALE GENOMIC DNA]</scope>
    <source>
        <strain evidence="4 5">Ska</strain>
    </source>
</reference>
<dbReference type="OrthoDB" id="9805462at2"/>
<gene>
    <name evidence="3 4" type="primary">smpB</name>
    <name evidence="4" type="ORF">D9V78_00880</name>
</gene>
<dbReference type="AlphaFoldDB" id="A0A4D6YAP2"/>
<dbReference type="GO" id="GO:0005829">
    <property type="term" value="C:cytosol"/>
    <property type="evidence" value="ECO:0007669"/>
    <property type="project" value="TreeGrafter"/>
</dbReference>
<dbReference type="InterPro" id="IPR023620">
    <property type="entry name" value="SmpB"/>
</dbReference>
<evidence type="ECO:0000256" key="1">
    <source>
        <dbReference type="ARBA" id="ARBA00022490"/>
    </source>
</evidence>
<comment type="subcellular location">
    <subcellularLocation>
        <location evidence="3">Cytoplasm</location>
    </subcellularLocation>
    <text evidence="3">The tmRNA-SmpB complex associates with stalled 70S ribosomes.</text>
</comment>
<dbReference type="PROSITE" id="PS01317">
    <property type="entry name" value="SSRP"/>
    <property type="match status" value="1"/>
</dbReference>
<dbReference type="Pfam" id="PF01668">
    <property type="entry name" value="SmpB"/>
    <property type="match status" value="1"/>
</dbReference>
<name>A0A4D6YAP2_9GAMM</name>
<dbReference type="HAMAP" id="MF_00023">
    <property type="entry name" value="SmpB"/>
    <property type="match status" value="1"/>
</dbReference>
<protein>
    <recommendedName>
        <fullName evidence="3">SsrA-binding protein</fullName>
    </recommendedName>
    <alternativeName>
        <fullName evidence="3">Small protein B</fullName>
    </alternativeName>
</protein>
<sequence>MHKSNFTDNKLHIVENKKAYYNFFIEKKIESGLILKGWEVKSIREKKIDISNGYLSFKDNEIYLVGINIQPYTQSYYSEIYQYQRNIKVLLTKKEIHYLYGKYKIKGYTLIALNLYWKKAWCKLTIAIGKGKSKQDKRLNIKNRQWNIQKQIITKRIFK</sequence>
<accession>A0A4D6YAP2</accession>
<dbReference type="InterPro" id="IPR020081">
    <property type="entry name" value="SsrA-bd_prot_CS"/>
</dbReference>
<comment type="similarity">
    <text evidence="3">Belongs to the SmpB family.</text>
</comment>
<evidence type="ECO:0000313" key="5">
    <source>
        <dbReference type="Proteomes" id="UP000298685"/>
    </source>
</evidence>
<evidence type="ECO:0000256" key="2">
    <source>
        <dbReference type="ARBA" id="ARBA00022884"/>
    </source>
</evidence>
<evidence type="ECO:0000313" key="4">
    <source>
        <dbReference type="EMBL" id="QCI26192.1"/>
    </source>
</evidence>
<dbReference type="Proteomes" id="UP000298685">
    <property type="component" value="Chromosome"/>
</dbReference>
<dbReference type="Gene3D" id="2.40.280.10">
    <property type="match status" value="1"/>
</dbReference>
<dbReference type="NCBIfam" id="NF003843">
    <property type="entry name" value="PRK05422.1"/>
    <property type="match status" value="1"/>
</dbReference>
<dbReference type="PANTHER" id="PTHR30308">
    <property type="entry name" value="TMRNA-BINDING COMPONENT OF TRANS-TRANSLATION TAGGING COMPLEX"/>
    <property type="match status" value="1"/>
</dbReference>
<dbReference type="GO" id="GO:0070930">
    <property type="term" value="P:trans-translation-dependent protein tagging"/>
    <property type="evidence" value="ECO:0007669"/>
    <property type="project" value="TreeGrafter"/>
</dbReference>
<proteinExistence type="inferred from homology"/>
<comment type="function">
    <text evidence="3">Required for rescue of stalled ribosomes mediated by trans-translation. Binds to transfer-messenger RNA (tmRNA), required for stable association of tmRNA with ribosomes. tmRNA and SmpB together mimic tRNA shape, replacing the anticodon stem-loop with SmpB. tmRNA is encoded by the ssrA gene; the 2 termini fold to resemble tRNA(Ala) and it encodes a 'tag peptide', a short internal open reading frame. During trans-translation Ala-aminoacylated tmRNA acts like a tRNA, entering the A-site of stalled ribosomes, displacing the stalled mRNA. The ribosome then switches to translate the ORF on the tmRNA; the nascent peptide is terminated with the 'tag peptide' encoded by the tmRNA and targeted for degradation. The ribosome is freed to recommence translation, which seems to be the essential function of trans-translation.</text>
</comment>
<dbReference type="GO" id="GO:0070929">
    <property type="term" value="P:trans-translation"/>
    <property type="evidence" value="ECO:0007669"/>
    <property type="project" value="UniProtKB-UniRule"/>
</dbReference>
<dbReference type="EMBL" id="CP032999">
    <property type="protein sequence ID" value="QCI26192.1"/>
    <property type="molecule type" value="Genomic_DNA"/>
</dbReference>
<keyword evidence="1 3" id="KW-0963">Cytoplasm</keyword>
<dbReference type="GO" id="GO:0003723">
    <property type="term" value="F:RNA binding"/>
    <property type="evidence" value="ECO:0007669"/>
    <property type="project" value="UniProtKB-UniRule"/>
</dbReference>
<dbReference type="InterPro" id="IPR000037">
    <property type="entry name" value="SsrA-bd_prot"/>
</dbReference>
<dbReference type="CDD" id="cd09294">
    <property type="entry name" value="SmpB"/>
    <property type="match status" value="1"/>
</dbReference>
<keyword evidence="2 3" id="KW-0694">RNA-binding</keyword>
<dbReference type="PANTHER" id="PTHR30308:SF2">
    <property type="entry name" value="SSRA-BINDING PROTEIN"/>
    <property type="match status" value="1"/>
</dbReference>
<organism evidence="4 5">
    <name type="scientific">Buchnera aphidicola</name>
    <name type="common">Sarucallis kahawaluokalani</name>
    <dbReference type="NCBI Taxonomy" id="1241878"/>
    <lineage>
        <taxon>Bacteria</taxon>
        <taxon>Pseudomonadati</taxon>
        <taxon>Pseudomonadota</taxon>
        <taxon>Gammaproteobacteria</taxon>
        <taxon>Enterobacterales</taxon>
        <taxon>Erwiniaceae</taxon>
        <taxon>Buchnera</taxon>
    </lineage>
</organism>
<evidence type="ECO:0000256" key="3">
    <source>
        <dbReference type="HAMAP-Rule" id="MF_00023"/>
    </source>
</evidence>